<evidence type="ECO:0000313" key="1">
    <source>
        <dbReference type="EMBL" id="QGU32218.1"/>
    </source>
</evidence>
<dbReference type="RefSeq" id="WP_153974417.1">
    <property type="nucleotide sequence ID" value="NZ_CP039268.1"/>
</dbReference>
<protein>
    <recommendedName>
        <fullName evidence="3">Thiamine phosphate synthase/TenI domain-containing protein</fullName>
    </recommendedName>
</protein>
<organism evidence="1 2">
    <name type="scientific">Thermochromatium tepidum ATCC 43061</name>
    <dbReference type="NCBI Taxonomy" id="316276"/>
    <lineage>
        <taxon>Bacteria</taxon>
        <taxon>Pseudomonadati</taxon>
        <taxon>Pseudomonadota</taxon>
        <taxon>Gammaproteobacteria</taxon>
        <taxon>Chromatiales</taxon>
        <taxon>Chromatiaceae</taxon>
        <taxon>Thermochromatium</taxon>
    </lineage>
</organism>
<accession>A0A6I6E6S5</accession>
<dbReference type="InterPro" id="IPR011060">
    <property type="entry name" value="RibuloseP-bd_barrel"/>
</dbReference>
<dbReference type="SUPFAM" id="SSF51366">
    <property type="entry name" value="Ribulose-phoshate binding barrel"/>
    <property type="match status" value="1"/>
</dbReference>
<gene>
    <name evidence="1" type="ORF">E6P07_03970</name>
</gene>
<sequence>MTELYLYLNQSLPEGLDPQRLAGLAGLVVEAGCLSVREASALPAPVAALCVRLRATHGQVPSADAQVDWDWDADTAPACVVDAGLDACAALRDAQPERNWLPRLTVYPQEVSYRMANYSGEGFKFFTPDPASIHIYRVTDGDRRLIPTLRRARDLGFERIWLHARDAERRGRGLDLDLLERARAEYPEGLWLSGGATEARHLENLSREGGADGVVIGLDLLQAVGVEALLAALAPPPPEVSATWTPRSDHAAV</sequence>
<dbReference type="InterPro" id="IPR013785">
    <property type="entry name" value="Aldolase_TIM"/>
</dbReference>
<name>A0A6I6E6S5_THETI</name>
<dbReference type="OrthoDB" id="5801720at2"/>
<keyword evidence="2" id="KW-1185">Reference proteome</keyword>
<reference evidence="1 2" key="1">
    <citation type="submission" date="2019-12" db="EMBL/GenBank/DDBJ databases">
        <title>The complete genome of the thermophilic, anoxygenic phototrophic gammaproteobacterium Thermochromatium tepidum.</title>
        <authorList>
            <person name="Sattley W.M."/>
            <person name="Swingley W.D."/>
            <person name="Burchell B.M."/>
            <person name="Gurbani S.A."/>
            <person name="Kujawa C.M."/>
            <person name="Nuccio D.A."/>
            <person name="Schladweiler J."/>
            <person name="Shaffer K.N."/>
            <person name="Stokes L.M."/>
            <person name="Touchman J.W."/>
            <person name="Blankenship R.E."/>
            <person name="Madigan M.T."/>
        </authorList>
    </citation>
    <scope>NUCLEOTIDE SEQUENCE [LARGE SCALE GENOMIC DNA]</scope>
    <source>
        <strain evidence="1 2">ATCC 43061</strain>
    </source>
</reference>
<dbReference type="Gene3D" id="3.20.20.70">
    <property type="entry name" value="Aldolase class I"/>
    <property type="match status" value="1"/>
</dbReference>
<dbReference type="EMBL" id="CP039268">
    <property type="protein sequence ID" value="QGU32218.1"/>
    <property type="molecule type" value="Genomic_DNA"/>
</dbReference>
<dbReference type="KEGG" id="ttp:E6P07_03970"/>
<evidence type="ECO:0000313" key="2">
    <source>
        <dbReference type="Proteomes" id="UP000426424"/>
    </source>
</evidence>
<dbReference type="Proteomes" id="UP000426424">
    <property type="component" value="Chromosome"/>
</dbReference>
<evidence type="ECO:0008006" key="3">
    <source>
        <dbReference type="Google" id="ProtNLM"/>
    </source>
</evidence>
<proteinExistence type="predicted"/>
<dbReference type="AlphaFoldDB" id="A0A6I6E6S5"/>